<dbReference type="AlphaFoldDB" id="A0A0C3QC81"/>
<feature type="domain" description="HTH myb-type" evidence="4">
    <location>
        <begin position="47"/>
        <end position="97"/>
    </location>
</feature>
<protein>
    <submittedName>
        <fullName evidence="5">Uncharacterized protein</fullName>
    </submittedName>
</protein>
<dbReference type="InterPro" id="IPR017930">
    <property type="entry name" value="Myb_dom"/>
</dbReference>
<accession>A0A0C3QC81</accession>
<evidence type="ECO:0000313" key="5">
    <source>
        <dbReference type="EMBL" id="KIO22129.1"/>
    </source>
</evidence>
<dbReference type="HOGENOM" id="CLU_2428470_0_0_1"/>
<feature type="compositionally biased region" description="Low complexity" evidence="2">
    <location>
        <begin position="1"/>
        <end position="23"/>
    </location>
</feature>
<evidence type="ECO:0000259" key="3">
    <source>
        <dbReference type="PROSITE" id="PS50090"/>
    </source>
</evidence>
<dbReference type="PANTHER" id="PTHR46734">
    <property type="entry name" value="TELOMERIC REPEAT-BINDING FACTOR 1 TERF1"/>
    <property type="match status" value="1"/>
</dbReference>
<reference evidence="6" key="2">
    <citation type="submission" date="2015-01" db="EMBL/GenBank/DDBJ databases">
        <title>Evolutionary Origins and Diversification of the Mycorrhizal Mutualists.</title>
        <authorList>
            <consortium name="DOE Joint Genome Institute"/>
            <consortium name="Mycorrhizal Genomics Consortium"/>
            <person name="Kohler A."/>
            <person name="Kuo A."/>
            <person name="Nagy L.G."/>
            <person name="Floudas D."/>
            <person name="Copeland A."/>
            <person name="Barry K.W."/>
            <person name="Cichocki N."/>
            <person name="Veneault-Fourrey C."/>
            <person name="LaButti K."/>
            <person name="Lindquist E.A."/>
            <person name="Lipzen A."/>
            <person name="Lundell T."/>
            <person name="Morin E."/>
            <person name="Murat C."/>
            <person name="Riley R."/>
            <person name="Ohm R."/>
            <person name="Sun H."/>
            <person name="Tunlid A."/>
            <person name="Henrissat B."/>
            <person name="Grigoriev I.V."/>
            <person name="Hibbett D.S."/>
            <person name="Martin F."/>
        </authorList>
    </citation>
    <scope>NUCLEOTIDE SEQUENCE [LARGE SCALE GENOMIC DNA]</scope>
    <source>
        <strain evidence="6">MUT 4182</strain>
    </source>
</reference>
<dbReference type="InterPro" id="IPR052450">
    <property type="entry name" value="TRBD-Containing_Protein"/>
</dbReference>
<dbReference type="InterPro" id="IPR001005">
    <property type="entry name" value="SANT/Myb"/>
</dbReference>
<evidence type="ECO:0000313" key="6">
    <source>
        <dbReference type="Proteomes" id="UP000054248"/>
    </source>
</evidence>
<dbReference type="Gene3D" id="1.10.10.60">
    <property type="entry name" value="Homeodomain-like"/>
    <property type="match status" value="1"/>
</dbReference>
<dbReference type="OrthoDB" id="608866at2759"/>
<dbReference type="CDD" id="cd11660">
    <property type="entry name" value="SANT_TRF"/>
    <property type="match status" value="1"/>
</dbReference>
<evidence type="ECO:0000256" key="2">
    <source>
        <dbReference type="SAM" id="MobiDB-lite"/>
    </source>
</evidence>
<organism evidence="5 6">
    <name type="scientific">Tulasnella calospora MUT 4182</name>
    <dbReference type="NCBI Taxonomy" id="1051891"/>
    <lineage>
        <taxon>Eukaryota</taxon>
        <taxon>Fungi</taxon>
        <taxon>Dikarya</taxon>
        <taxon>Basidiomycota</taxon>
        <taxon>Agaricomycotina</taxon>
        <taxon>Agaricomycetes</taxon>
        <taxon>Cantharellales</taxon>
        <taxon>Tulasnellaceae</taxon>
        <taxon>Tulasnella</taxon>
    </lineage>
</organism>
<dbReference type="Proteomes" id="UP000054248">
    <property type="component" value="Unassembled WGS sequence"/>
</dbReference>
<gene>
    <name evidence="5" type="ORF">M407DRAFT_79549</name>
</gene>
<keyword evidence="6" id="KW-1185">Reference proteome</keyword>
<feature type="region of interest" description="Disordered" evidence="2">
    <location>
        <begin position="1"/>
        <end position="57"/>
    </location>
</feature>
<dbReference type="SUPFAM" id="SSF46689">
    <property type="entry name" value="Homeodomain-like"/>
    <property type="match status" value="1"/>
</dbReference>
<reference evidence="5 6" key="1">
    <citation type="submission" date="2014-04" db="EMBL/GenBank/DDBJ databases">
        <authorList>
            <consortium name="DOE Joint Genome Institute"/>
            <person name="Kuo A."/>
            <person name="Girlanda M."/>
            <person name="Perotto S."/>
            <person name="Kohler A."/>
            <person name="Nagy L.G."/>
            <person name="Floudas D."/>
            <person name="Copeland A."/>
            <person name="Barry K.W."/>
            <person name="Cichocki N."/>
            <person name="Veneault-Fourrey C."/>
            <person name="LaButti K."/>
            <person name="Lindquist E.A."/>
            <person name="Lipzen A."/>
            <person name="Lundell T."/>
            <person name="Morin E."/>
            <person name="Murat C."/>
            <person name="Sun H."/>
            <person name="Tunlid A."/>
            <person name="Henrissat B."/>
            <person name="Grigoriev I.V."/>
            <person name="Hibbett D.S."/>
            <person name="Martin F."/>
            <person name="Nordberg H.P."/>
            <person name="Cantor M.N."/>
            <person name="Hua S.X."/>
        </authorList>
    </citation>
    <scope>NUCLEOTIDE SEQUENCE [LARGE SCALE GENOMIC DNA]</scope>
    <source>
        <strain evidence="5 6">MUT 4182</strain>
    </source>
</reference>
<dbReference type="EMBL" id="KN823118">
    <property type="protein sequence ID" value="KIO22129.1"/>
    <property type="molecule type" value="Genomic_DNA"/>
</dbReference>
<sequence length="97" mass="10357">MPSASSSTTNGNSHSTSSASSSLSPPPPELSAAQGEPSSSNAGPPTKVRKPRKRWTMEETQALVDGCNKWGVGNWKAILNDTQFQFQGRSPVDLKDR</sequence>
<feature type="domain" description="Myb-like" evidence="3">
    <location>
        <begin position="47"/>
        <end position="97"/>
    </location>
</feature>
<dbReference type="PROSITE" id="PS51294">
    <property type="entry name" value="HTH_MYB"/>
    <property type="match status" value="1"/>
</dbReference>
<keyword evidence="1" id="KW-0539">Nucleus</keyword>
<dbReference type="STRING" id="1051891.A0A0C3QC81"/>
<proteinExistence type="predicted"/>
<dbReference type="PROSITE" id="PS50090">
    <property type="entry name" value="MYB_LIKE"/>
    <property type="match status" value="1"/>
</dbReference>
<name>A0A0C3QC81_9AGAM</name>
<dbReference type="PANTHER" id="PTHR46734:SF1">
    <property type="entry name" value="TELOMERIC REPEAT-BINDING FACTOR 1"/>
    <property type="match status" value="1"/>
</dbReference>
<evidence type="ECO:0000256" key="1">
    <source>
        <dbReference type="ARBA" id="ARBA00023242"/>
    </source>
</evidence>
<dbReference type="InterPro" id="IPR009057">
    <property type="entry name" value="Homeodomain-like_sf"/>
</dbReference>
<evidence type="ECO:0000259" key="4">
    <source>
        <dbReference type="PROSITE" id="PS51294"/>
    </source>
</evidence>
<dbReference type="Pfam" id="PF00249">
    <property type="entry name" value="Myb_DNA-binding"/>
    <property type="match status" value="1"/>
</dbReference>